<sequence length="132" mass="14664">MLGYAGERVPDEQLDLVPNRLVNKAIKKPITNPFVIFIDLNLPPLPHDPLSADWLERVAAPLVRDRDRKGEPDPWNLLLLSNFPDHYADDDASHPRGYVNGVFGKNPVHAVAHPEAFTAIVDAALQYGSLPQ</sequence>
<dbReference type="AlphaFoldDB" id="A0A225DN28"/>
<keyword evidence="2" id="KW-1185">Reference proteome</keyword>
<accession>A0A225DN28</accession>
<protein>
    <submittedName>
        <fullName evidence="1">Uncharacterized protein</fullName>
    </submittedName>
</protein>
<evidence type="ECO:0000313" key="1">
    <source>
        <dbReference type="EMBL" id="OWK37577.1"/>
    </source>
</evidence>
<comment type="caution">
    <text evidence="1">The sequence shown here is derived from an EMBL/GenBank/DDBJ whole genome shotgun (WGS) entry which is preliminary data.</text>
</comment>
<evidence type="ECO:0000313" key="2">
    <source>
        <dbReference type="Proteomes" id="UP000214646"/>
    </source>
</evidence>
<gene>
    <name evidence="1" type="ORF">FRUB_06697</name>
</gene>
<dbReference type="Proteomes" id="UP000214646">
    <property type="component" value="Unassembled WGS sequence"/>
</dbReference>
<dbReference type="EMBL" id="NIDE01000014">
    <property type="protein sequence ID" value="OWK37577.1"/>
    <property type="molecule type" value="Genomic_DNA"/>
</dbReference>
<organism evidence="1 2">
    <name type="scientific">Fimbriiglobus ruber</name>
    <dbReference type="NCBI Taxonomy" id="1908690"/>
    <lineage>
        <taxon>Bacteria</taxon>
        <taxon>Pseudomonadati</taxon>
        <taxon>Planctomycetota</taxon>
        <taxon>Planctomycetia</taxon>
        <taxon>Gemmatales</taxon>
        <taxon>Gemmataceae</taxon>
        <taxon>Fimbriiglobus</taxon>
    </lineage>
</organism>
<name>A0A225DN28_9BACT</name>
<proteinExistence type="predicted"/>
<reference evidence="2" key="1">
    <citation type="submission" date="2017-06" db="EMBL/GenBank/DDBJ databases">
        <title>Genome analysis of Fimbriiglobus ruber SP5, the first member of the order Planctomycetales with confirmed chitinolytic capability.</title>
        <authorList>
            <person name="Ravin N.V."/>
            <person name="Rakitin A.L."/>
            <person name="Ivanova A.A."/>
            <person name="Beletsky A.V."/>
            <person name="Kulichevskaya I.S."/>
            <person name="Mardanov A.V."/>
            <person name="Dedysh S.N."/>
        </authorList>
    </citation>
    <scope>NUCLEOTIDE SEQUENCE [LARGE SCALE GENOMIC DNA]</scope>
    <source>
        <strain evidence="2">SP5</strain>
    </source>
</reference>